<gene>
    <name evidence="4" type="ORF">TELCIR_21868</name>
</gene>
<proteinExistence type="predicted"/>
<protein>
    <recommendedName>
        <fullName evidence="3">Protein kinase domain-containing protein</fullName>
    </recommendedName>
</protein>
<dbReference type="InterPro" id="IPR050198">
    <property type="entry name" value="Non-receptor_tyrosine_kinases"/>
</dbReference>
<dbReference type="Proteomes" id="UP000230423">
    <property type="component" value="Unassembled WGS sequence"/>
</dbReference>
<dbReference type="OrthoDB" id="73209at2759"/>
<dbReference type="SUPFAM" id="SSF56112">
    <property type="entry name" value="Protein kinase-like (PK-like)"/>
    <property type="match status" value="1"/>
</dbReference>
<dbReference type="GO" id="GO:0005524">
    <property type="term" value="F:ATP binding"/>
    <property type="evidence" value="ECO:0007669"/>
    <property type="project" value="UniProtKB-KW"/>
</dbReference>
<evidence type="ECO:0000259" key="3">
    <source>
        <dbReference type="PROSITE" id="PS50011"/>
    </source>
</evidence>
<reference evidence="4 5" key="1">
    <citation type="submission" date="2015-09" db="EMBL/GenBank/DDBJ databases">
        <title>Draft genome of the parasitic nematode Teladorsagia circumcincta isolate WARC Sus (inbred).</title>
        <authorList>
            <person name="Mitreva M."/>
        </authorList>
    </citation>
    <scope>NUCLEOTIDE SEQUENCE [LARGE SCALE GENOMIC DNA]</scope>
    <source>
        <strain evidence="4 5">S</strain>
    </source>
</reference>
<dbReference type="EMBL" id="KZ373281">
    <property type="protein sequence ID" value="PIO56731.1"/>
    <property type="molecule type" value="Genomic_DNA"/>
</dbReference>
<keyword evidence="1" id="KW-0547">Nucleotide-binding</keyword>
<dbReference type="Pfam" id="PF07714">
    <property type="entry name" value="PK_Tyr_Ser-Thr"/>
    <property type="match status" value="1"/>
</dbReference>
<feature type="domain" description="Protein kinase" evidence="3">
    <location>
        <begin position="1"/>
        <end position="97"/>
    </location>
</feature>
<dbReference type="InterPro" id="IPR000719">
    <property type="entry name" value="Prot_kinase_dom"/>
</dbReference>
<dbReference type="PANTHER" id="PTHR24418">
    <property type="entry name" value="TYROSINE-PROTEIN KINASE"/>
    <property type="match status" value="1"/>
</dbReference>
<dbReference type="GO" id="GO:0004672">
    <property type="term" value="F:protein kinase activity"/>
    <property type="evidence" value="ECO:0007669"/>
    <property type="project" value="InterPro"/>
</dbReference>
<evidence type="ECO:0000313" key="4">
    <source>
        <dbReference type="EMBL" id="PIO56731.1"/>
    </source>
</evidence>
<dbReference type="PROSITE" id="PS50011">
    <property type="entry name" value="PROTEIN_KINASE_DOM"/>
    <property type="match status" value="1"/>
</dbReference>
<keyword evidence="5" id="KW-1185">Reference proteome</keyword>
<keyword evidence="2" id="KW-0067">ATP-binding</keyword>
<name>A0A2G9TFK2_TELCI</name>
<organism evidence="4 5">
    <name type="scientific">Teladorsagia circumcincta</name>
    <name type="common">Brown stomach worm</name>
    <name type="synonym">Ostertagia circumcincta</name>
    <dbReference type="NCBI Taxonomy" id="45464"/>
    <lineage>
        <taxon>Eukaryota</taxon>
        <taxon>Metazoa</taxon>
        <taxon>Ecdysozoa</taxon>
        <taxon>Nematoda</taxon>
        <taxon>Chromadorea</taxon>
        <taxon>Rhabditida</taxon>
        <taxon>Rhabditina</taxon>
        <taxon>Rhabditomorpha</taxon>
        <taxon>Strongyloidea</taxon>
        <taxon>Trichostrongylidae</taxon>
        <taxon>Teladorsagia</taxon>
    </lineage>
</organism>
<dbReference type="Gene3D" id="1.10.510.10">
    <property type="entry name" value="Transferase(Phosphotransferase) domain 1"/>
    <property type="match status" value="1"/>
</dbReference>
<dbReference type="InterPro" id="IPR011009">
    <property type="entry name" value="Kinase-like_dom_sf"/>
</dbReference>
<dbReference type="InterPro" id="IPR001245">
    <property type="entry name" value="Ser-Thr/Tyr_kinase_cat_dom"/>
</dbReference>
<sequence>MVQKLESGRFGEVWWGTMREGPDRPTVNIAIKLTKLLKENQALVDEMFKETRVLRQYKHRNIVKFYGVVRKDEDNAMIVMEYVPGCSLHDFLKKKRD</sequence>
<evidence type="ECO:0000313" key="5">
    <source>
        <dbReference type="Proteomes" id="UP000230423"/>
    </source>
</evidence>
<evidence type="ECO:0000256" key="2">
    <source>
        <dbReference type="ARBA" id="ARBA00022840"/>
    </source>
</evidence>
<accession>A0A2G9TFK2</accession>
<evidence type="ECO:0000256" key="1">
    <source>
        <dbReference type="ARBA" id="ARBA00022741"/>
    </source>
</evidence>
<feature type="non-terminal residue" evidence="4">
    <location>
        <position position="97"/>
    </location>
</feature>
<dbReference type="AlphaFoldDB" id="A0A2G9TFK2"/>